<evidence type="ECO:0000256" key="2">
    <source>
        <dbReference type="ARBA" id="ARBA00022692"/>
    </source>
</evidence>
<dbReference type="EMBL" id="CAFW01000078">
    <property type="protein sequence ID" value="CCE55223.1"/>
    <property type="molecule type" value="Genomic_DNA"/>
</dbReference>
<dbReference type="InterPro" id="IPR002541">
    <property type="entry name" value="Cyt_c_assembly"/>
</dbReference>
<name>G7HYF8_9CORY</name>
<evidence type="ECO:0000256" key="4">
    <source>
        <dbReference type="ARBA" id="ARBA00022989"/>
    </source>
</evidence>
<feature type="transmembrane region" description="Helical" evidence="6">
    <location>
        <begin position="114"/>
        <end position="133"/>
    </location>
</feature>
<keyword evidence="2 6" id="KW-0812">Transmembrane</keyword>
<feature type="domain" description="Cytochrome c assembly protein" evidence="7">
    <location>
        <begin position="112"/>
        <end position="321"/>
    </location>
</feature>
<evidence type="ECO:0000313" key="8">
    <source>
        <dbReference type="EMBL" id="CCE55223.1"/>
    </source>
</evidence>
<evidence type="ECO:0000256" key="6">
    <source>
        <dbReference type="SAM" id="Phobius"/>
    </source>
</evidence>
<organism evidence="8 9">
    <name type="scientific">Corynebacterium casei UCMA 3821</name>
    <dbReference type="NCBI Taxonomy" id="1110505"/>
    <lineage>
        <taxon>Bacteria</taxon>
        <taxon>Bacillati</taxon>
        <taxon>Actinomycetota</taxon>
        <taxon>Actinomycetes</taxon>
        <taxon>Mycobacteriales</taxon>
        <taxon>Corynebacteriaceae</taxon>
        <taxon>Corynebacterium</taxon>
    </lineage>
</organism>
<dbReference type="PANTHER" id="PTHR30071:SF1">
    <property type="entry name" value="CYTOCHROME B_B6 PROTEIN-RELATED"/>
    <property type="match status" value="1"/>
</dbReference>
<gene>
    <name evidence="8" type="ORF">CCAS_08570</name>
</gene>
<dbReference type="GO" id="GO:0005886">
    <property type="term" value="C:plasma membrane"/>
    <property type="evidence" value="ECO:0007669"/>
    <property type="project" value="TreeGrafter"/>
</dbReference>
<dbReference type="PANTHER" id="PTHR30071">
    <property type="entry name" value="HEME EXPORTER PROTEIN C"/>
    <property type="match status" value="1"/>
</dbReference>
<protein>
    <submittedName>
        <fullName evidence="8">Cytochrome C assembly protein</fullName>
    </submittedName>
</protein>
<dbReference type="RefSeq" id="WP_006822699.1">
    <property type="nucleotide sequence ID" value="NZ_CAFW01000078.1"/>
</dbReference>
<evidence type="ECO:0000256" key="1">
    <source>
        <dbReference type="ARBA" id="ARBA00004141"/>
    </source>
</evidence>
<keyword evidence="5 6" id="KW-0472">Membrane</keyword>
<keyword evidence="4 6" id="KW-1133">Transmembrane helix</keyword>
<dbReference type="InterPro" id="IPR045062">
    <property type="entry name" value="Cyt_c_biogenesis_CcsA/CcmC"/>
</dbReference>
<feature type="transmembrane region" description="Helical" evidence="6">
    <location>
        <begin position="179"/>
        <end position="203"/>
    </location>
</feature>
<proteinExistence type="predicted"/>
<feature type="transmembrane region" description="Helical" evidence="6">
    <location>
        <begin position="231"/>
        <end position="254"/>
    </location>
</feature>
<dbReference type="Pfam" id="PF01578">
    <property type="entry name" value="Cytochrom_C_asm"/>
    <property type="match status" value="1"/>
</dbReference>
<keyword evidence="3" id="KW-0201">Cytochrome c-type biogenesis</keyword>
<reference evidence="8 9" key="1">
    <citation type="journal article" date="2012" name="J. Bacteriol.">
        <title>Genome Sequence of Corynebacterium casei UCMA 3821, Isolated from a Smear-Ripened Cheese.</title>
        <authorList>
            <person name="Monnet C."/>
            <person name="Loux V."/>
            <person name="Bento P."/>
            <person name="Gibrat J.F."/>
            <person name="Straub C."/>
            <person name="Bonnarme P."/>
            <person name="Landaud S."/>
            <person name="Irlinger F."/>
        </authorList>
    </citation>
    <scope>NUCLEOTIDE SEQUENCE [LARGE SCALE GENOMIC DNA]</scope>
    <source>
        <strain evidence="8 9">UCMA 3821</strain>
    </source>
</reference>
<dbReference type="NCBIfam" id="TIGR03144">
    <property type="entry name" value="cytochr_II_ccsB"/>
    <property type="match status" value="1"/>
</dbReference>
<evidence type="ECO:0000259" key="7">
    <source>
        <dbReference type="Pfam" id="PF01578"/>
    </source>
</evidence>
<dbReference type="Proteomes" id="UP000004840">
    <property type="component" value="Unassembled WGS sequence"/>
</dbReference>
<evidence type="ECO:0000313" key="9">
    <source>
        <dbReference type="Proteomes" id="UP000004840"/>
    </source>
</evidence>
<feature type="transmembrane region" description="Helical" evidence="6">
    <location>
        <begin position="140"/>
        <end position="159"/>
    </location>
</feature>
<dbReference type="GO" id="GO:0017004">
    <property type="term" value="P:cytochrome complex assembly"/>
    <property type="evidence" value="ECO:0007669"/>
    <property type="project" value="UniProtKB-KW"/>
</dbReference>
<feature type="transmembrane region" description="Helical" evidence="6">
    <location>
        <begin position="83"/>
        <end position="102"/>
    </location>
</feature>
<evidence type="ECO:0000256" key="3">
    <source>
        <dbReference type="ARBA" id="ARBA00022748"/>
    </source>
</evidence>
<sequence length="371" mass="41376">MGANAQLSSISDVFYQGAFTTYILCLLVSLYYYGLISEILRKQNQAKTATEQAVVSGNSTGTITKAKNGVSTQSRKAHRSSSIVRFLLFLGLVLHAASWTIRGIAVSRFPLGNLYEYSVAFALVAMIICAILVARERRNITLVPWFLTPTLLLMFYAAARLYAEAAPVVPALQSNWIPIHITTVIFGASIGLTSGVGSLLYLLRVWEEKSNLKFLSFLVRPLPSADKLDALAYRFAIAALPTFGLGVIFGAIWAESAWERFWGWDPKEAVSFMTWVLYAAYLHARATPSWGPEKAAFVNLLAFATMIFNLFFINMVVSGLHSYAGLNKTRRFIRSAAARRCCPARAGFRGESAGARRRRRWDSRCWQRMHQ</sequence>
<accession>G7HYF8</accession>
<feature type="transmembrane region" description="Helical" evidence="6">
    <location>
        <begin position="13"/>
        <end position="33"/>
    </location>
</feature>
<evidence type="ECO:0000256" key="5">
    <source>
        <dbReference type="ARBA" id="ARBA00023136"/>
    </source>
</evidence>
<feature type="transmembrane region" description="Helical" evidence="6">
    <location>
        <begin position="300"/>
        <end position="324"/>
    </location>
</feature>
<dbReference type="GO" id="GO:0020037">
    <property type="term" value="F:heme binding"/>
    <property type="evidence" value="ECO:0007669"/>
    <property type="project" value="InterPro"/>
</dbReference>
<dbReference type="AlphaFoldDB" id="G7HYF8"/>
<dbReference type="InterPro" id="IPR017562">
    <property type="entry name" value="Cyt_c_biogenesis_CcsA"/>
</dbReference>
<comment type="subcellular location">
    <subcellularLocation>
        <location evidence="1">Membrane</location>
        <topology evidence="1">Multi-pass membrane protein</topology>
    </subcellularLocation>
</comment>